<dbReference type="GO" id="GO:0005886">
    <property type="term" value="C:plasma membrane"/>
    <property type="evidence" value="ECO:0007669"/>
    <property type="project" value="UniProtKB-SubCell"/>
</dbReference>
<reference evidence="8" key="1">
    <citation type="submission" date="2022-03" db="EMBL/GenBank/DDBJ databases">
        <title>Aurantimonas Liuensis sp. Nov., isolated from the hadal seawater of the Mariana Trench.</title>
        <authorList>
            <person name="Liu R."/>
        </authorList>
    </citation>
    <scope>NUCLEOTIDE SEQUENCE</scope>
    <source>
        <strain evidence="8">LRZ36</strain>
    </source>
</reference>
<dbReference type="EC" id="3.1.3.7" evidence="6"/>
<feature type="binding site" evidence="7">
    <location>
        <position position="66"/>
    </location>
    <ligand>
        <name>Mg(2+)</name>
        <dbReference type="ChEBI" id="CHEBI:18420"/>
        <label>1</label>
        <note>catalytic</note>
    </ligand>
</feature>
<name>A0A9X2KF20_9HYPH</name>
<sequence length="270" mass="28180">MTASVDTGLLVAAVRAGMAAIVERGPGPAGVDYKDDASPVTEADRAAEHAITALIEAACSVPILAEERFSAGEIPAVGRAFLLVDPLDGTKSYIAGKPDYTVNVALIEDGMPVFGCVGVPATGELYCGGRDRSATVERDGVLLTLRGRRPGPRLDVVASRDHLSDATRHYIAGLDLGQRRSVGSSLKFCLLAEGGADIYPCLGRTMQWDTAAGDAVLRAAGGLTARLDGSPLRYGRTGRPDEDIFANPHFIAVADPQVLARPGVILRTGS</sequence>
<evidence type="ECO:0000256" key="6">
    <source>
        <dbReference type="HAMAP-Rule" id="MF_02095"/>
    </source>
</evidence>
<dbReference type="InterPro" id="IPR006240">
    <property type="entry name" value="CysQ"/>
</dbReference>
<feature type="binding site" evidence="7">
    <location>
        <position position="87"/>
    </location>
    <ligand>
        <name>Mg(2+)</name>
        <dbReference type="ChEBI" id="CHEBI:18420"/>
        <label>1</label>
        <note>catalytic</note>
    </ligand>
</feature>
<evidence type="ECO:0000313" key="8">
    <source>
        <dbReference type="EMBL" id="MCP3055016.1"/>
    </source>
</evidence>
<keyword evidence="4 6" id="KW-0378">Hydrolase</keyword>
<feature type="binding site" evidence="6">
    <location>
        <begin position="87"/>
        <end position="90"/>
    </location>
    <ligand>
        <name>substrate</name>
    </ligand>
</feature>
<dbReference type="EMBL" id="JALHBS010000039">
    <property type="protein sequence ID" value="MCP3055016.1"/>
    <property type="molecule type" value="Genomic_DNA"/>
</dbReference>
<protein>
    <recommendedName>
        <fullName evidence="6">3'(2'),5'-bisphosphate nucleotidase CysQ</fullName>
        <ecNumber evidence="6">3.1.3.7</ecNumber>
    </recommendedName>
    <alternativeName>
        <fullName evidence="6">3'(2'),5-bisphosphonucleoside 3'(2')-phosphohydrolase</fullName>
    </alternativeName>
    <alternativeName>
        <fullName evidence="6">3'-phosphoadenosine 5'-phosphate phosphatase</fullName>
        <shortName evidence="6">PAP phosphatase</shortName>
    </alternativeName>
</protein>
<feature type="binding site" evidence="6">
    <location>
        <position position="85"/>
    </location>
    <ligand>
        <name>Mg(2+)</name>
        <dbReference type="ChEBI" id="CHEBI:18420"/>
        <label>2</label>
    </ligand>
</feature>
<proteinExistence type="inferred from homology"/>
<comment type="caution">
    <text evidence="8">The sequence shown here is derived from an EMBL/GenBank/DDBJ whole genome shotgun (WGS) entry which is preliminary data.</text>
</comment>
<dbReference type="GO" id="GO:0050427">
    <property type="term" value="P:3'-phosphoadenosine 5'-phosphosulfate metabolic process"/>
    <property type="evidence" value="ECO:0007669"/>
    <property type="project" value="TreeGrafter"/>
</dbReference>
<keyword evidence="6 7" id="KW-0479">Metal-binding</keyword>
<keyword evidence="2 6" id="KW-1003">Cell membrane</keyword>
<keyword evidence="5 6" id="KW-0472">Membrane</keyword>
<dbReference type="GO" id="GO:0008441">
    <property type="term" value="F:3'(2'),5'-bisphosphate nucleotidase activity"/>
    <property type="evidence" value="ECO:0007669"/>
    <property type="project" value="UniProtKB-UniRule"/>
</dbReference>
<evidence type="ECO:0000313" key="9">
    <source>
        <dbReference type="Proteomes" id="UP001155220"/>
    </source>
</evidence>
<dbReference type="Pfam" id="PF00459">
    <property type="entry name" value="Inositol_P"/>
    <property type="match status" value="1"/>
</dbReference>
<dbReference type="SUPFAM" id="SSF56655">
    <property type="entry name" value="Carbohydrate phosphatase"/>
    <property type="match status" value="1"/>
</dbReference>
<feature type="binding site" evidence="7">
    <location>
        <position position="88"/>
    </location>
    <ligand>
        <name>Mg(2+)</name>
        <dbReference type="ChEBI" id="CHEBI:18420"/>
        <label>1</label>
        <note>catalytic</note>
    </ligand>
</feature>
<dbReference type="RefSeq" id="WP_253963883.1">
    <property type="nucleotide sequence ID" value="NZ_JALHBS010000039.1"/>
</dbReference>
<feature type="binding site" evidence="6">
    <location>
        <position position="66"/>
    </location>
    <ligand>
        <name>substrate</name>
    </ligand>
</feature>
<dbReference type="InterPro" id="IPR050725">
    <property type="entry name" value="CysQ/Inositol_MonoPase"/>
</dbReference>
<dbReference type="Gene3D" id="3.30.540.10">
    <property type="entry name" value="Fructose-1,6-Bisphosphatase, subunit A, domain 1"/>
    <property type="match status" value="1"/>
</dbReference>
<feature type="binding site" evidence="7">
    <location>
        <position position="85"/>
    </location>
    <ligand>
        <name>Mg(2+)</name>
        <dbReference type="ChEBI" id="CHEBI:18420"/>
        <label>1</label>
        <note>catalytic</note>
    </ligand>
</feature>
<comment type="cofactor">
    <cofactor evidence="6 7">
        <name>Mg(2+)</name>
        <dbReference type="ChEBI" id="CHEBI:18420"/>
    </cofactor>
</comment>
<dbReference type="Gene3D" id="3.40.190.80">
    <property type="match status" value="1"/>
</dbReference>
<comment type="catalytic activity">
    <reaction evidence="6">
        <text>adenosine 3',5'-bisphosphate + H2O = AMP + phosphate</text>
        <dbReference type="Rhea" id="RHEA:10040"/>
        <dbReference type="ChEBI" id="CHEBI:15377"/>
        <dbReference type="ChEBI" id="CHEBI:43474"/>
        <dbReference type="ChEBI" id="CHEBI:58343"/>
        <dbReference type="ChEBI" id="CHEBI:456215"/>
        <dbReference type="EC" id="3.1.3.7"/>
    </reaction>
</comment>
<feature type="binding site" evidence="6">
    <location>
        <position position="66"/>
    </location>
    <ligand>
        <name>Mg(2+)</name>
        <dbReference type="ChEBI" id="CHEBI:18420"/>
        <label>1</label>
    </ligand>
</feature>
<evidence type="ECO:0000256" key="7">
    <source>
        <dbReference type="PIRSR" id="PIRSR600760-2"/>
    </source>
</evidence>
<dbReference type="GO" id="GO:0000103">
    <property type="term" value="P:sulfate assimilation"/>
    <property type="evidence" value="ECO:0007669"/>
    <property type="project" value="TreeGrafter"/>
</dbReference>
<feature type="binding site" evidence="7">
    <location>
        <position position="209"/>
    </location>
    <ligand>
        <name>Mg(2+)</name>
        <dbReference type="ChEBI" id="CHEBI:18420"/>
        <label>1</label>
        <note>catalytic</note>
    </ligand>
</feature>
<evidence type="ECO:0000256" key="1">
    <source>
        <dbReference type="ARBA" id="ARBA00005289"/>
    </source>
</evidence>
<comment type="similarity">
    <text evidence="1 6">Belongs to the inositol monophosphatase superfamily. CysQ family.</text>
</comment>
<feature type="binding site" evidence="6">
    <location>
        <position position="209"/>
    </location>
    <ligand>
        <name>substrate</name>
    </ligand>
</feature>
<dbReference type="PROSITE" id="PS00630">
    <property type="entry name" value="IMP_2"/>
    <property type="match status" value="1"/>
</dbReference>
<evidence type="ECO:0000256" key="2">
    <source>
        <dbReference type="ARBA" id="ARBA00022475"/>
    </source>
</evidence>
<evidence type="ECO:0000256" key="3">
    <source>
        <dbReference type="ARBA" id="ARBA00022519"/>
    </source>
</evidence>
<dbReference type="GO" id="GO:0046854">
    <property type="term" value="P:phosphatidylinositol phosphate biosynthetic process"/>
    <property type="evidence" value="ECO:0007669"/>
    <property type="project" value="InterPro"/>
</dbReference>
<organism evidence="8 9">
    <name type="scientific">Aurantimonas marianensis</name>
    <dbReference type="NCBI Taxonomy" id="2920428"/>
    <lineage>
        <taxon>Bacteria</taxon>
        <taxon>Pseudomonadati</taxon>
        <taxon>Pseudomonadota</taxon>
        <taxon>Alphaproteobacteria</taxon>
        <taxon>Hyphomicrobiales</taxon>
        <taxon>Aurantimonadaceae</taxon>
        <taxon>Aurantimonas</taxon>
    </lineage>
</organism>
<evidence type="ECO:0000256" key="4">
    <source>
        <dbReference type="ARBA" id="ARBA00022801"/>
    </source>
</evidence>
<dbReference type="InterPro" id="IPR000760">
    <property type="entry name" value="Inositol_monophosphatase-like"/>
</dbReference>
<dbReference type="HAMAP" id="MF_02095">
    <property type="entry name" value="CysQ"/>
    <property type="match status" value="1"/>
</dbReference>
<gene>
    <name evidence="6" type="primary">cysQ</name>
    <name evidence="8" type="ORF">MJ956_07600</name>
</gene>
<comment type="function">
    <text evidence="6">Converts adenosine-3',5'-bisphosphate (PAP) to AMP.</text>
</comment>
<dbReference type="PANTHER" id="PTHR43028">
    <property type="entry name" value="3'(2'),5'-BISPHOSPHATE NUCLEOTIDASE 1"/>
    <property type="match status" value="1"/>
</dbReference>
<dbReference type="CDD" id="cd01638">
    <property type="entry name" value="CysQ"/>
    <property type="match status" value="1"/>
</dbReference>
<evidence type="ECO:0000256" key="5">
    <source>
        <dbReference type="ARBA" id="ARBA00023136"/>
    </source>
</evidence>
<keyword evidence="6 7" id="KW-0460">Magnesium</keyword>
<keyword evidence="9" id="KW-1185">Reference proteome</keyword>
<dbReference type="InterPro" id="IPR020550">
    <property type="entry name" value="Inositol_monophosphatase_CS"/>
</dbReference>
<keyword evidence="3 6" id="KW-0997">Cell inner membrane</keyword>
<accession>A0A9X2KF20</accession>
<feature type="binding site" evidence="6">
    <location>
        <position position="87"/>
    </location>
    <ligand>
        <name>Mg(2+)</name>
        <dbReference type="ChEBI" id="CHEBI:18420"/>
        <label>1</label>
    </ligand>
</feature>
<dbReference type="Proteomes" id="UP001155220">
    <property type="component" value="Unassembled WGS sequence"/>
</dbReference>
<dbReference type="AlphaFoldDB" id="A0A9X2KF20"/>
<feature type="binding site" evidence="6">
    <location>
        <position position="209"/>
    </location>
    <ligand>
        <name>Mg(2+)</name>
        <dbReference type="ChEBI" id="CHEBI:18420"/>
        <label>2</label>
    </ligand>
</feature>
<dbReference type="PANTHER" id="PTHR43028:SF5">
    <property type="entry name" value="3'(2'),5'-BISPHOSPHATE NUCLEOTIDASE 1"/>
    <property type="match status" value="1"/>
</dbReference>
<feature type="binding site" evidence="6">
    <location>
        <position position="85"/>
    </location>
    <ligand>
        <name>Mg(2+)</name>
        <dbReference type="ChEBI" id="CHEBI:18420"/>
        <label>1</label>
    </ligand>
</feature>
<dbReference type="PRINTS" id="PR00377">
    <property type="entry name" value="IMPHPHTASES"/>
</dbReference>
<feature type="binding site" evidence="6">
    <location>
        <position position="88"/>
    </location>
    <ligand>
        <name>Mg(2+)</name>
        <dbReference type="ChEBI" id="CHEBI:18420"/>
        <label>2</label>
    </ligand>
</feature>
<dbReference type="GO" id="GO:0000287">
    <property type="term" value="F:magnesium ion binding"/>
    <property type="evidence" value="ECO:0007669"/>
    <property type="project" value="UniProtKB-UniRule"/>
</dbReference>
<comment type="subcellular location">
    <subcellularLocation>
        <location evidence="6">Cell inner membrane</location>
        <topology evidence="6">Peripheral membrane protein</topology>
        <orientation evidence="6">Cytoplasmic side</orientation>
    </subcellularLocation>
</comment>
<dbReference type="PROSITE" id="PS51300">
    <property type="entry name" value="NIRD"/>
    <property type="match status" value="1"/>
</dbReference>